<sequence length="334" mass="36774">MALTASTSAFFEAVIGSLLFGIYVVLAVFSTMLHIQRISRNQAATPGRTTIRTILRSPMILGGLLISLVLTPRWILDIIDTADGFLNSDDPNLYFLAPVRTRAVTGLGFLLTSLLICDAMIVYRLWIVWNRSIAIVLFPILALLGLLAGGIGVARQFAVTPLGESMFSEKIKQWIVQNSVFNLVTNVYATALIAYRVCMNNYRLSSATVIRVKVGNDLTTFLAILVESSALLSIWIIFEMVTYAIKSPLNWFVLGNLGTISGISFMLINVRVALGWSQSGQSMHLEPLEFSGEPNLANLNPTRVRMERTVDTRVDLPKKGGGTELHDVYELSDA</sequence>
<feature type="transmembrane region" description="Helical" evidence="1">
    <location>
        <begin position="103"/>
        <end position="126"/>
    </location>
</feature>
<organism evidence="2 3">
    <name type="scientific">Favolaschia claudopus</name>
    <dbReference type="NCBI Taxonomy" id="2862362"/>
    <lineage>
        <taxon>Eukaryota</taxon>
        <taxon>Fungi</taxon>
        <taxon>Dikarya</taxon>
        <taxon>Basidiomycota</taxon>
        <taxon>Agaricomycotina</taxon>
        <taxon>Agaricomycetes</taxon>
        <taxon>Agaricomycetidae</taxon>
        <taxon>Agaricales</taxon>
        <taxon>Marasmiineae</taxon>
        <taxon>Mycenaceae</taxon>
        <taxon>Favolaschia</taxon>
    </lineage>
</organism>
<name>A0AAW0EAM7_9AGAR</name>
<dbReference type="AlphaFoldDB" id="A0AAW0EAM7"/>
<feature type="transmembrane region" description="Helical" evidence="1">
    <location>
        <begin position="250"/>
        <end position="274"/>
    </location>
</feature>
<evidence type="ECO:0000313" key="2">
    <source>
        <dbReference type="EMBL" id="KAK7061981.1"/>
    </source>
</evidence>
<feature type="transmembrane region" description="Helical" evidence="1">
    <location>
        <begin position="133"/>
        <end position="154"/>
    </location>
</feature>
<feature type="transmembrane region" description="Helical" evidence="1">
    <location>
        <begin position="13"/>
        <end position="33"/>
    </location>
</feature>
<dbReference type="Proteomes" id="UP001362999">
    <property type="component" value="Unassembled WGS sequence"/>
</dbReference>
<feature type="transmembrane region" description="Helical" evidence="1">
    <location>
        <begin position="174"/>
        <end position="197"/>
    </location>
</feature>
<evidence type="ECO:0000256" key="1">
    <source>
        <dbReference type="SAM" id="Phobius"/>
    </source>
</evidence>
<keyword evidence="1" id="KW-0472">Membrane</keyword>
<feature type="transmembrane region" description="Helical" evidence="1">
    <location>
        <begin position="218"/>
        <end position="238"/>
    </location>
</feature>
<accession>A0AAW0EAM7</accession>
<feature type="transmembrane region" description="Helical" evidence="1">
    <location>
        <begin position="54"/>
        <end position="76"/>
    </location>
</feature>
<proteinExistence type="predicted"/>
<keyword evidence="1" id="KW-0812">Transmembrane</keyword>
<keyword evidence="3" id="KW-1185">Reference proteome</keyword>
<gene>
    <name evidence="2" type="ORF">R3P38DRAFT_682545</name>
</gene>
<dbReference type="EMBL" id="JAWWNJ010000002">
    <property type="protein sequence ID" value="KAK7061981.1"/>
    <property type="molecule type" value="Genomic_DNA"/>
</dbReference>
<evidence type="ECO:0000313" key="3">
    <source>
        <dbReference type="Proteomes" id="UP001362999"/>
    </source>
</evidence>
<comment type="caution">
    <text evidence="2">The sequence shown here is derived from an EMBL/GenBank/DDBJ whole genome shotgun (WGS) entry which is preliminary data.</text>
</comment>
<protein>
    <submittedName>
        <fullName evidence="2">Uncharacterized protein</fullName>
    </submittedName>
</protein>
<reference evidence="2 3" key="1">
    <citation type="journal article" date="2024" name="J Genomics">
        <title>Draft genome sequencing and assembly of Favolaschia claudopus CIRM-BRFM 2984 isolated from oak limbs.</title>
        <authorList>
            <person name="Navarro D."/>
            <person name="Drula E."/>
            <person name="Chaduli D."/>
            <person name="Cazenave R."/>
            <person name="Ahrendt S."/>
            <person name="Wang J."/>
            <person name="Lipzen A."/>
            <person name="Daum C."/>
            <person name="Barry K."/>
            <person name="Grigoriev I.V."/>
            <person name="Favel A."/>
            <person name="Rosso M.N."/>
            <person name="Martin F."/>
        </authorList>
    </citation>
    <scope>NUCLEOTIDE SEQUENCE [LARGE SCALE GENOMIC DNA]</scope>
    <source>
        <strain evidence="2 3">CIRM-BRFM 2984</strain>
    </source>
</reference>
<keyword evidence="1" id="KW-1133">Transmembrane helix</keyword>